<accession>A0A6S6S692</accession>
<dbReference type="Gene3D" id="3.30.2090.10">
    <property type="entry name" value="Multidrug efflux transporter AcrB TolC docking domain, DN and DC subdomains"/>
    <property type="match status" value="2"/>
</dbReference>
<feature type="transmembrane region" description="Helical" evidence="1">
    <location>
        <begin position="899"/>
        <end position="921"/>
    </location>
</feature>
<dbReference type="EMBL" id="CACVAS010000036">
    <property type="protein sequence ID" value="CAA6805182.1"/>
    <property type="molecule type" value="Genomic_DNA"/>
</dbReference>
<feature type="transmembrane region" description="Helical" evidence="1">
    <location>
        <begin position="459"/>
        <end position="479"/>
    </location>
</feature>
<feature type="transmembrane region" description="Helical" evidence="1">
    <location>
        <begin position="873"/>
        <end position="892"/>
    </location>
</feature>
<evidence type="ECO:0000313" key="2">
    <source>
        <dbReference type="EMBL" id="CAA6805182.1"/>
    </source>
</evidence>
<dbReference type="SUPFAM" id="SSF82693">
    <property type="entry name" value="Multidrug efflux transporter AcrB pore domain, PN1, PN2, PC1 and PC2 subdomains"/>
    <property type="match status" value="1"/>
</dbReference>
<dbReference type="Gene3D" id="3.30.70.1440">
    <property type="entry name" value="Multidrug efflux transporter AcrB pore domain"/>
    <property type="match status" value="1"/>
</dbReference>
<protein>
    <submittedName>
        <fullName evidence="2">Acriflavin resistance protein</fullName>
    </submittedName>
</protein>
<sequence length="1034" mass="116231">MFEKLLRFFVNNSRLNYFLFIFVFLIGIVLYTKTPKEIFPSFELDMVSINGNYTGASIDMLDKMAVREIESGLKNIDGIDKMTTVISAGKFNIILELEKRVNKYNTAEKAKDAIALTKQYLPSDMDEPTVRVLDIKRDLMRVAISSNTISHGELIAAANRLKDKVTLLNNIAEVEIFGDSDKYYDIRIHSDKIRALGLDESAAVSALSGLSYIFPIGTIEDQKDGHYYISTYNGPKDAKAMLESQIKVLGKVLYLKDIATVEKRYEDTATLYSIDTKFAVNLSIKQSNIGNAIELEKEISHLVSESNLENQDIDFIIHDNKSEAIKDRLNIVISNILLGLILIALLVTLLINKRMSFIISLGIPTSFVMGAAYLYFSGYTINMISLIGVLIALGIIVDDAIVVSENIQQHIEEGMEPKEAAVVGAKEMFMPVTIASMTTLFAFIPALMLSGTMGEVIKLIPIAVAVLVFASLIESFIFLPIHAAHILKKEQKTTSWEGVNRIYSSVIHFFMRYKKTFLLLFVILVPLFIILGIKASKFQLFPTFDASTTNITLKANVNTKTEETITYLKAIEKDLYDNKEKFYLKHIGSVAGSRRDAAGNSETYPYVGYMTIEFQKLKAQNFVDKFITPTLSFYYDEEGRTREDKSVVLAKKLREFIEAQNYKERFNLTDLSIVERKVGPVKSDIKIGLISNDNQKIMQYSEEIKTALLNIDGIVSVNDSMNYGMDEIKLKINAYGESLGLNEQTLGLLLSNFYLEKRMAFAFDSFDLLELKIKSVQKDSLEKLKTFQIKLDNEEFVMLKDVVSFNIIKSFEKIIKDSAAKNFYVYANVNSKTITASQTLLKIDTILEKAKKDGVHIILKGEAEKNKELKNDMLAASGVALMLIMISLLYLFNSFRETFMMLSVIPFAFLGVLMGHFALGINLSMPSIIGMLGLSGVVINDGIIMVMNLKKARNMEEIFFYASKRFRPIILTSITTLIGLSSLVFFPTGQATIFQPMAISLGFGLAWGTVLNLLYLPVLYTILNQKKLRTEAIN</sequence>
<feature type="transmembrane region" description="Helical" evidence="1">
    <location>
        <begin position="15"/>
        <end position="32"/>
    </location>
</feature>
<dbReference type="GO" id="GO:0042910">
    <property type="term" value="F:xenobiotic transmembrane transporter activity"/>
    <property type="evidence" value="ECO:0007669"/>
    <property type="project" value="TreeGrafter"/>
</dbReference>
<dbReference type="Gene3D" id="1.20.1640.10">
    <property type="entry name" value="Multidrug efflux transporter AcrB transmembrane domain"/>
    <property type="match status" value="2"/>
</dbReference>
<dbReference type="AlphaFoldDB" id="A0A6S6S692"/>
<dbReference type="PRINTS" id="PR00702">
    <property type="entry name" value="ACRIFLAVINRP"/>
</dbReference>
<feature type="transmembrane region" description="Helical" evidence="1">
    <location>
        <begin position="968"/>
        <end position="986"/>
    </location>
</feature>
<name>A0A6S6S692_9BACT</name>
<dbReference type="PANTHER" id="PTHR32063">
    <property type="match status" value="1"/>
</dbReference>
<evidence type="ECO:0000256" key="1">
    <source>
        <dbReference type="SAM" id="Phobius"/>
    </source>
</evidence>
<dbReference type="Gene3D" id="3.30.70.1430">
    <property type="entry name" value="Multidrug efflux transporter AcrB pore domain"/>
    <property type="match status" value="2"/>
</dbReference>
<dbReference type="Pfam" id="PF00873">
    <property type="entry name" value="ACR_tran"/>
    <property type="match status" value="1"/>
</dbReference>
<keyword evidence="1" id="KW-1133">Transmembrane helix</keyword>
<dbReference type="InterPro" id="IPR027463">
    <property type="entry name" value="AcrB_DN_DC_subdom"/>
</dbReference>
<feature type="transmembrane region" description="Helical" evidence="1">
    <location>
        <begin position="927"/>
        <end position="947"/>
    </location>
</feature>
<feature type="transmembrane region" description="Helical" evidence="1">
    <location>
        <begin position="998"/>
        <end position="1023"/>
    </location>
</feature>
<feature type="transmembrane region" description="Helical" evidence="1">
    <location>
        <begin position="428"/>
        <end position="447"/>
    </location>
</feature>
<keyword evidence="1" id="KW-0472">Membrane</keyword>
<dbReference type="GO" id="GO:0005886">
    <property type="term" value="C:plasma membrane"/>
    <property type="evidence" value="ECO:0007669"/>
    <property type="project" value="TreeGrafter"/>
</dbReference>
<organism evidence="2">
    <name type="scientific">uncultured Sulfurovum sp</name>
    <dbReference type="NCBI Taxonomy" id="269237"/>
    <lineage>
        <taxon>Bacteria</taxon>
        <taxon>Pseudomonadati</taxon>
        <taxon>Campylobacterota</taxon>
        <taxon>Epsilonproteobacteria</taxon>
        <taxon>Campylobacterales</taxon>
        <taxon>Sulfurovaceae</taxon>
        <taxon>Sulfurovum</taxon>
        <taxon>environmental samples</taxon>
    </lineage>
</organism>
<gene>
    <name evidence="2" type="ORF">HELGO_WM2968</name>
</gene>
<keyword evidence="1" id="KW-0812">Transmembrane</keyword>
<dbReference type="Gene3D" id="3.30.70.1320">
    <property type="entry name" value="Multidrug efflux transporter AcrB pore domain like"/>
    <property type="match status" value="1"/>
</dbReference>
<dbReference type="PANTHER" id="PTHR32063:SF33">
    <property type="entry name" value="RND SUPERFAMILY EFFLUX PUMP PERMEASE COMPONENT"/>
    <property type="match status" value="1"/>
</dbReference>
<reference evidence="2" key="1">
    <citation type="submission" date="2020-01" db="EMBL/GenBank/DDBJ databases">
        <authorList>
            <person name="Meier V. D."/>
            <person name="Meier V D."/>
        </authorList>
    </citation>
    <scope>NUCLEOTIDE SEQUENCE</scope>
    <source>
        <strain evidence="2">HLG_WM_MAG_01</strain>
    </source>
</reference>
<dbReference type="SUPFAM" id="SSF82866">
    <property type="entry name" value="Multidrug efflux transporter AcrB transmembrane domain"/>
    <property type="match status" value="2"/>
</dbReference>
<feature type="transmembrane region" description="Helical" evidence="1">
    <location>
        <begin position="382"/>
        <end position="407"/>
    </location>
</feature>
<feature type="transmembrane region" description="Helical" evidence="1">
    <location>
        <begin position="329"/>
        <end position="350"/>
    </location>
</feature>
<proteinExistence type="predicted"/>
<feature type="transmembrane region" description="Helical" evidence="1">
    <location>
        <begin position="517"/>
        <end position="535"/>
    </location>
</feature>
<dbReference type="InterPro" id="IPR001036">
    <property type="entry name" value="Acrflvin-R"/>
</dbReference>